<proteinExistence type="predicted"/>
<gene>
    <name evidence="2" type="ORF">KHLLAP_LOCUS3920</name>
</gene>
<name>A0AAI8VEG8_9PEZI</name>
<evidence type="ECO:0000313" key="3">
    <source>
        <dbReference type="Proteomes" id="UP001295740"/>
    </source>
</evidence>
<evidence type="ECO:0000313" key="2">
    <source>
        <dbReference type="EMBL" id="CAJ2503452.1"/>
    </source>
</evidence>
<feature type="compositionally biased region" description="Low complexity" evidence="1">
    <location>
        <begin position="135"/>
        <end position="145"/>
    </location>
</feature>
<protein>
    <submittedName>
        <fullName evidence="2">Uu.00g108460.m01.CDS01</fullName>
    </submittedName>
</protein>
<dbReference type="AlphaFoldDB" id="A0AAI8VEG8"/>
<keyword evidence="3" id="KW-1185">Reference proteome</keyword>
<dbReference type="Proteomes" id="UP001295740">
    <property type="component" value="Unassembled WGS sequence"/>
</dbReference>
<feature type="compositionally biased region" description="Acidic residues" evidence="1">
    <location>
        <begin position="122"/>
        <end position="134"/>
    </location>
</feature>
<dbReference type="EMBL" id="CAUWAG010000006">
    <property type="protein sequence ID" value="CAJ2503452.1"/>
    <property type="molecule type" value="Genomic_DNA"/>
</dbReference>
<comment type="caution">
    <text evidence="2">The sequence shown here is derived from an EMBL/GenBank/DDBJ whole genome shotgun (WGS) entry which is preliminary data.</text>
</comment>
<feature type="region of interest" description="Disordered" evidence="1">
    <location>
        <begin position="118"/>
        <end position="150"/>
    </location>
</feature>
<evidence type="ECO:0000256" key="1">
    <source>
        <dbReference type="SAM" id="MobiDB-lite"/>
    </source>
</evidence>
<reference evidence="2" key="1">
    <citation type="submission" date="2023-10" db="EMBL/GenBank/DDBJ databases">
        <authorList>
            <person name="Hackl T."/>
        </authorList>
    </citation>
    <scope>NUCLEOTIDE SEQUENCE</scope>
</reference>
<accession>A0AAI8VEG8</accession>
<organism evidence="2 3">
    <name type="scientific">Anthostomella pinea</name>
    <dbReference type="NCBI Taxonomy" id="933095"/>
    <lineage>
        <taxon>Eukaryota</taxon>
        <taxon>Fungi</taxon>
        <taxon>Dikarya</taxon>
        <taxon>Ascomycota</taxon>
        <taxon>Pezizomycotina</taxon>
        <taxon>Sordariomycetes</taxon>
        <taxon>Xylariomycetidae</taxon>
        <taxon>Xylariales</taxon>
        <taxon>Xylariaceae</taxon>
        <taxon>Anthostomella</taxon>
    </lineage>
</organism>
<sequence>MTPSFLHPPLPSHFLASRLGAAGKTYVCGHRLTHLPLPRLVAHFRAPPTKPHEADQDEPNCAASLPLQQPCAACQLATAAGVEEAIAALQCGPEALVEHDIVQALSFSLLELYAASLPSTESESESESETEDGDSLNSKSNNSSPTPTPTHEWDWPYLWAEWAKAFESSRKRVHLPELTHNLETLLPRSHSHDLAPAFRPMAVEAYTQYKCWIETGCATDPGAANMRALEREARTVQAPRELEAYLCRVDGWARKKMFLNFRLEPFYDQKLVEE</sequence>